<dbReference type="InterPro" id="IPR016169">
    <property type="entry name" value="FAD-bd_PCMH_sub2"/>
</dbReference>
<dbReference type="GO" id="GO:0071949">
    <property type="term" value="F:FAD binding"/>
    <property type="evidence" value="ECO:0007669"/>
    <property type="project" value="InterPro"/>
</dbReference>
<dbReference type="InterPro" id="IPR016171">
    <property type="entry name" value="Vanillyl_alc_oxidase_C-sub2"/>
</dbReference>
<dbReference type="GO" id="GO:0003885">
    <property type="term" value="F:D-arabinono-1,4-lactone oxidase activity"/>
    <property type="evidence" value="ECO:0007669"/>
    <property type="project" value="UniProtKB-EC"/>
</dbReference>
<dbReference type="Proteomes" id="UP001182556">
    <property type="component" value="Unassembled WGS sequence"/>
</dbReference>
<dbReference type="PANTHER" id="PTHR43762">
    <property type="entry name" value="L-GULONOLACTONE OXIDASE"/>
    <property type="match status" value="1"/>
</dbReference>
<dbReference type="EMBL" id="JAODAN010000003">
    <property type="protein sequence ID" value="KAK1925844.1"/>
    <property type="molecule type" value="Genomic_DNA"/>
</dbReference>
<evidence type="ECO:0000256" key="2">
    <source>
        <dbReference type="ARBA" id="ARBA00013136"/>
    </source>
</evidence>
<evidence type="ECO:0000256" key="4">
    <source>
        <dbReference type="ARBA" id="ARBA00033418"/>
    </source>
</evidence>
<sequence>MADLSQVQIEQLRSALEPISVPSRSRLATFSNWAETFHCRPERVFQPTTVLQCRQILELARREGARVHPVGVGHSPSDLACTKGWLMRMQGLTGLIEVNHEKSSAAFYAGTILHDIHAELAQTQPPLALPNIGSISDQTIGGLISTASHGSGIHFPVLSKHVKSLTLALPLPGAPVVRASPTEDPELFQASLCGLGATGLLLEVEIEVEAAFRLRETKEAKSVEYVLDNLDEIKGSAQHVRVWWYPDGKGMVVGRADRTYEPAKPSPSLMAHILGYHVTQFFLFVARFIPPFSPFVGWWAWWLSKEDSEVVDDGYKVLNFDCLFPQYALEWAIPAENTKQCLEELRDWIDAEAANPSGLRTHFPVEIRWTCADDIWLSPSYGRETTWIGVVTYRPYGLPVPYRKFQERFAEILASHQGRPHWAKQHALKPKDLEALYPKFNDYRAVLERVDPNHVLRSEYVRRHLEGEPIADRVFKTRAQ</sequence>
<protein>
    <recommendedName>
        <fullName evidence="2">D-arabinono-1,4-lactone oxidase</fullName>
        <ecNumber evidence="2">1.1.3.37</ecNumber>
    </recommendedName>
    <alternativeName>
        <fullName evidence="4">L-galactono-gamma-lactone oxidase</fullName>
    </alternativeName>
</protein>
<organism evidence="6 7">
    <name type="scientific">Papiliotrema laurentii</name>
    <name type="common">Cryptococcus laurentii</name>
    <dbReference type="NCBI Taxonomy" id="5418"/>
    <lineage>
        <taxon>Eukaryota</taxon>
        <taxon>Fungi</taxon>
        <taxon>Dikarya</taxon>
        <taxon>Basidiomycota</taxon>
        <taxon>Agaricomycotina</taxon>
        <taxon>Tremellomycetes</taxon>
        <taxon>Tremellales</taxon>
        <taxon>Rhynchogastremaceae</taxon>
        <taxon>Papiliotrema</taxon>
    </lineage>
</organism>
<dbReference type="GO" id="GO:0005739">
    <property type="term" value="C:mitochondrion"/>
    <property type="evidence" value="ECO:0007669"/>
    <property type="project" value="TreeGrafter"/>
</dbReference>
<dbReference type="SUPFAM" id="SSF56176">
    <property type="entry name" value="FAD-binding/transporter-associated domain-like"/>
    <property type="match status" value="1"/>
</dbReference>
<comment type="caution">
    <text evidence="6">The sequence shown here is derived from an EMBL/GenBank/DDBJ whole genome shotgun (WGS) entry which is preliminary data.</text>
</comment>
<dbReference type="GO" id="GO:0016020">
    <property type="term" value="C:membrane"/>
    <property type="evidence" value="ECO:0007669"/>
    <property type="project" value="InterPro"/>
</dbReference>
<evidence type="ECO:0000256" key="3">
    <source>
        <dbReference type="ARBA" id="ARBA00023002"/>
    </source>
</evidence>
<dbReference type="Gene3D" id="1.10.45.10">
    <property type="entry name" value="Vanillyl-alcohol Oxidase, Chain A, domain 4"/>
    <property type="match status" value="1"/>
</dbReference>
<dbReference type="InterPro" id="IPR007173">
    <property type="entry name" value="ALO_C"/>
</dbReference>
<feature type="domain" description="FAD-binding PCMH-type" evidence="5">
    <location>
        <begin position="37"/>
        <end position="211"/>
    </location>
</feature>
<dbReference type="PANTHER" id="PTHR43762:SF1">
    <property type="entry name" value="D-ARABINONO-1,4-LACTONE OXIDASE"/>
    <property type="match status" value="1"/>
</dbReference>
<dbReference type="InterPro" id="IPR010031">
    <property type="entry name" value="FAD_lactone_oxidase-like"/>
</dbReference>
<evidence type="ECO:0000256" key="1">
    <source>
        <dbReference type="ARBA" id="ARBA00005083"/>
    </source>
</evidence>
<dbReference type="Pfam" id="PF01565">
    <property type="entry name" value="FAD_binding_4"/>
    <property type="match status" value="1"/>
</dbReference>
<dbReference type="InterPro" id="IPR006094">
    <property type="entry name" value="Oxid_FAD_bind_N"/>
</dbReference>
<gene>
    <name evidence="6" type="ORF">DB88DRAFT_214561</name>
</gene>
<name>A0AAD9FT66_PAPLA</name>
<evidence type="ECO:0000313" key="7">
    <source>
        <dbReference type="Proteomes" id="UP001182556"/>
    </source>
</evidence>
<keyword evidence="7" id="KW-1185">Reference proteome</keyword>
<dbReference type="Gene3D" id="3.30.465.10">
    <property type="match status" value="1"/>
</dbReference>
<evidence type="ECO:0000313" key="6">
    <source>
        <dbReference type="EMBL" id="KAK1925844.1"/>
    </source>
</evidence>
<dbReference type="PROSITE" id="PS51387">
    <property type="entry name" value="FAD_PCMH"/>
    <property type="match status" value="1"/>
</dbReference>
<comment type="pathway">
    <text evidence="1">Cofactor biosynthesis; D-erythroascorbate biosynthesis; dehydro-D-arabinono-1,4-lactone from D-arabinose: step 2/2.</text>
</comment>
<evidence type="ECO:0000259" key="5">
    <source>
        <dbReference type="PROSITE" id="PS51387"/>
    </source>
</evidence>
<dbReference type="Gene3D" id="3.30.70.2520">
    <property type="match status" value="1"/>
</dbReference>
<reference evidence="6" key="1">
    <citation type="submission" date="2023-02" db="EMBL/GenBank/DDBJ databases">
        <title>Identification and recombinant expression of a fungal hydrolase from Papiliotrema laurentii that hydrolyzes apple cutin and clears colloidal polyester polyurethane.</title>
        <authorList>
            <consortium name="DOE Joint Genome Institute"/>
            <person name="Roman V.A."/>
            <person name="Bojanowski C."/>
            <person name="Crable B.R."/>
            <person name="Wagner D.N."/>
            <person name="Hung C.S."/>
            <person name="Nadeau L.J."/>
            <person name="Schratz L."/>
            <person name="Haridas S."/>
            <person name="Pangilinan J."/>
            <person name="Lipzen A."/>
            <person name="Na H."/>
            <person name="Yan M."/>
            <person name="Ng V."/>
            <person name="Grigoriev I.V."/>
            <person name="Spatafora J.W."/>
            <person name="Barlow D."/>
            <person name="Biffinger J."/>
            <person name="Kelley-Loughnane N."/>
            <person name="Varaljay V.A."/>
            <person name="Crookes-Goodson W.J."/>
        </authorList>
    </citation>
    <scope>NUCLEOTIDE SEQUENCE</scope>
    <source>
        <strain evidence="6">5307AH</strain>
    </source>
</reference>
<dbReference type="Gene3D" id="3.30.43.10">
    <property type="entry name" value="Uridine Diphospho-n-acetylenolpyruvylglucosamine Reductase, domain 2"/>
    <property type="match status" value="1"/>
</dbReference>
<dbReference type="PIRSF" id="PIRSF000136">
    <property type="entry name" value="LGO_GLO"/>
    <property type="match status" value="1"/>
</dbReference>
<proteinExistence type="predicted"/>
<dbReference type="InterPro" id="IPR036318">
    <property type="entry name" value="FAD-bd_PCMH-like_sf"/>
</dbReference>
<dbReference type="EC" id="1.1.3.37" evidence="2"/>
<dbReference type="InterPro" id="IPR016167">
    <property type="entry name" value="FAD-bd_PCMH_sub1"/>
</dbReference>
<dbReference type="Pfam" id="PF04030">
    <property type="entry name" value="ALO"/>
    <property type="match status" value="1"/>
</dbReference>
<dbReference type="AlphaFoldDB" id="A0AAD9FT66"/>
<keyword evidence="3" id="KW-0560">Oxidoreductase</keyword>
<dbReference type="InterPro" id="IPR016166">
    <property type="entry name" value="FAD-bd_PCMH"/>
</dbReference>
<accession>A0AAD9FT66</accession>